<dbReference type="PROSITE" id="PS50878">
    <property type="entry name" value="RT_POL"/>
    <property type="match status" value="1"/>
</dbReference>
<evidence type="ECO:0000313" key="2">
    <source>
        <dbReference type="EMBL" id="VDK44937.1"/>
    </source>
</evidence>
<organism evidence="2 3">
    <name type="scientific">Dibothriocephalus latus</name>
    <name type="common">Fish tapeworm</name>
    <name type="synonym">Diphyllobothrium latum</name>
    <dbReference type="NCBI Taxonomy" id="60516"/>
    <lineage>
        <taxon>Eukaryota</taxon>
        <taxon>Metazoa</taxon>
        <taxon>Spiralia</taxon>
        <taxon>Lophotrochozoa</taxon>
        <taxon>Platyhelminthes</taxon>
        <taxon>Cestoda</taxon>
        <taxon>Eucestoda</taxon>
        <taxon>Diphyllobothriidea</taxon>
        <taxon>Diphyllobothriidae</taxon>
        <taxon>Dibothriocephalus</taxon>
    </lineage>
</organism>
<evidence type="ECO:0000313" key="3">
    <source>
        <dbReference type="Proteomes" id="UP000281553"/>
    </source>
</evidence>
<accession>A0A3P6QH04</accession>
<evidence type="ECO:0000259" key="1">
    <source>
        <dbReference type="PROSITE" id="PS50878"/>
    </source>
</evidence>
<dbReference type="PANTHER" id="PTHR21301:SF10">
    <property type="entry name" value="REVERSE TRANSCRIPTASE DOMAIN-CONTAINING PROTEIN"/>
    <property type="match status" value="1"/>
</dbReference>
<reference evidence="2 3" key="1">
    <citation type="submission" date="2018-11" db="EMBL/GenBank/DDBJ databases">
        <authorList>
            <consortium name="Pathogen Informatics"/>
        </authorList>
    </citation>
    <scope>NUCLEOTIDE SEQUENCE [LARGE SCALE GENOMIC DNA]</scope>
</reference>
<dbReference type="InterPro" id="IPR000477">
    <property type="entry name" value="RT_dom"/>
</dbReference>
<dbReference type="EMBL" id="UYRU01010062">
    <property type="protein sequence ID" value="VDK44937.1"/>
    <property type="molecule type" value="Genomic_DNA"/>
</dbReference>
<gene>
    <name evidence="2" type="ORF">DILT_LOCUS1466</name>
</gene>
<protein>
    <recommendedName>
        <fullName evidence="1">Reverse transcriptase domain-containing protein</fullName>
    </recommendedName>
</protein>
<dbReference type="AlphaFoldDB" id="A0A3P6QH04"/>
<feature type="domain" description="Reverse transcriptase" evidence="1">
    <location>
        <begin position="1"/>
        <end position="201"/>
    </location>
</feature>
<keyword evidence="3" id="KW-1185">Reference proteome</keyword>
<dbReference type="PANTHER" id="PTHR21301">
    <property type="entry name" value="REVERSE TRANSCRIPTASE"/>
    <property type="match status" value="1"/>
</dbReference>
<dbReference type="OrthoDB" id="6782675at2759"/>
<sequence>MDMRNSPYHVIAKWLAEKLKPLRLQLAPRRYPDTFEFIDDVKDVNLSGMLMLSLDVSSLFPNVPVTETVDYICEYLVTNQLEIGLPTNALKELLLKFTLNVQFLFDSQVYRQTDGIAMGSPLGPLLAEICMGKLEKVQLSEQIHKLKHYGRYVDDIFAIAAAETDEDALLNEVNRAHSSTKFTLELENASSLTFLDVLLSR</sequence>
<dbReference type="Proteomes" id="UP000281553">
    <property type="component" value="Unassembled WGS sequence"/>
</dbReference>
<dbReference type="Pfam" id="PF00078">
    <property type="entry name" value="RVT_1"/>
    <property type="match status" value="1"/>
</dbReference>
<name>A0A3P6QH04_DIBLA</name>
<proteinExistence type="predicted"/>